<accession>A0A061FNZ3</accession>
<organism evidence="2 3">
    <name type="scientific">Theobroma cacao</name>
    <name type="common">Cacao</name>
    <name type="synonym">Cocoa</name>
    <dbReference type="NCBI Taxonomy" id="3641"/>
    <lineage>
        <taxon>Eukaryota</taxon>
        <taxon>Viridiplantae</taxon>
        <taxon>Streptophyta</taxon>
        <taxon>Embryophyta</taxon>
        <taxon>Tracheophyta</taxon>
        <taxon>Spermatophyta</taxon>
        <taxon>Magnoliopsida</taxon>
        <taxon>eudicotyledons</taxon>
        <taxon>Gunneridae</taxon>
        <taxon>Pentapetalae</taxon>
        <taxon>rosids</taxon>
        <taxon>malvids</taxon>
        <taxon>Malvales</taxon>
        <taxon>Malvaceae</taxon>
        <taxon>Byttnerioideae</taxon>
        <taxon>Theobroma</taxon>
    </lineage>
</organism>
<reference evidence="2 3" key="1">
    <citation type="journal article" date="2013" name="Genome Biol.">
        <title>The genome sequence of the most widely cultivated cacao type and its use to identify candidate genes regulating pod color.</title>
        <authorList>
            <person name="Motamayor J.C."/>
            <person name="Mockaitis K."/>
            <person name="Schmutz J."/>
            <person name="Haiminen N."/>
            <person name="Iii D.L."/>
            <person name="Cornejo O."/>
            <person name="Findley S.D."/>
            <person name="Zheng P."/>
            <person name="Utro F."/>
            <person name="Royaert S."/>
            <person name="Saski C."/>
            <person name="Jenkins J."/>
            <person name="Podicheti R."/>
            <person name="Zhao M."/>
            <person name="Scheffler B.E."/>
            <person name="Stack J.C."/>
            <person name="Feltus F.A."/>
            <person name="Mustiga G.M."/>
            <person name="Amores F."/>
            <person name="Phillips W."/>
            <person name="Marelli J.P."/>
            <person name="May G.D."/>
            <person name="Shapiro H."/>
            <person name="Ma J."/>
            <person name="Bustamante C.D."/>
            <person name="Schnell R.J."/>
            <person name="Main D."/>
            <person name="Gilbert D."/>
            <person name="Parida L."/>
            <person name="Kuhn D.N."/>
        </authorList>
    </citation>
    <scope>NUCLEOTIDE SEQUENCE [LARGE SCALE GENOMIC DNA]</scope>
    <source>
        <strain evidence="3">cv. Matina 1-6</strain>
    </source>
</reference>
<feature type="compositionally biased region" description="Polar residues" evidence="1">
    <location>
        <begin position="78"/>
        <end position="93"/>
    </location>
</feature>
<name>A0A061FNZ3_THECC</name>
<dbReference type="AlphaFoldDB" id="A0A061FNZ3"/>
<evidence type="ECO:0000256" key="1">
    <source>
        <dbReference type="SAM" id="MobiDB-lite"/>
    </source>
</evidence>
<dbReference type="EMBL" id="CM001888">
    <property type="protein sequence ID" value="EOY18402.1"/>
    <property type="molecule type" value="Genomic_DNA"/>
</dbReference>
<keyword evidence="3" id="KW-1185">Reference proteome</keyword>
<proteinExistence type="predicted"/>
<evidence type="ECO:0000313" key="2">
    <source>
        <dbReference type="EMBL" id="EOY18402.1"/>
    </source>
</evidence>
<feature type="region of interest" description="Disordered" evidence="1">
    <location>
        <begin position="56"/>
        <end position="93"/>
    </location>
</feature>
<evidence type="ECO:0000313" key="3">
    <source>
        <dbReference type="Proteomes" id="UP000026915"/>
    </source>
</evidence>
<sequence>MLRKREEKDPLTVPTRTLPQAMEAMMATTRTPQPCGLGLALSLALGSPSAWPPNPRCNATYQPAPTKLSAPNAHPSPADSTGSTHPAQTARTQQRVIGWQAHSTLTSTLDSAHSHQQAGNGLRPASTQAAKRREKRGRENLERLRVNDSVLFSKICCTHFTKPIYIEFSLQNLQNSLQKPRQLMGWLLAGNSQNLGTVGRDRQQRCYSGGLGCLGRTNQTAWALGARAALGLAQTVCLGCAGCLSGALRAGSPRGLCLAPLPAASS</sequence>
<gene>
    <name evidence="2" type="ORF">TCM_042998</name>
</gene>
<dbReference type="InParanoid" id="A0A061FNZ3"/>
<feature type="compositionally biased region" description="Polar residues" evidence="1">
    <location>
        <begin position="106"/>
        <end position="129"/>
    </location>
</feature>
<dbReference type="Gramene" id="EOY18402">
    <property type="protein sequence ID" value="EOY18402"/>
    <property type="gene ID" value="TCM_042998"/>
</dbReference>
<dbReference type="HOGENOM" id="CLU_1047365_0_0_1"/>
<feature type="region of interest" description="Disordered" evidence="1">
    <location>
        <begin position="106"/>
        <end position="140"/>
    </location>
</feature>
<dbReference type="Proteomes" id="UP000026915">
    <property type="component" value="Chromosome 10"/>
</dbReference>
<protein>
    <submittedName>
        <fullName evidence="2">Uncharacterized protein</fullName>
    </submittedName>
</protein>